<keyword evidence="3" id="KW-1185">Reference proteome</keyword>
<dbReference type="InterPro" id="IPR014564">
    <property type="entry name" value="UCP031503_TM"/>
</dbReference>
<feature type="transmembrane region" description="Helical" evidence="1">
    <location>
        <begin position="183"/>
        <end position="201"/>
    </location>
</feature>
<dbReference type="KEGG" id="vhy:G7082_00660"/>
<feature type="transmembrane region" description="Helical" evidence="1">
    <location>
        <begin position="221"/>
        <end position="246"/>
    </location>
</feature>
<accession>A0A6G8AQC5</accession>
<feature type="transmembrane region" description="Helical" evidence="1">
    <location>
        <begin position="50"/>
        <end position="69"/>
    </location>
</feature>
<evidence type="ECO:0000256" key="1">
    <source>
        <dbReference type="SAM" id="Phobius"/>
    </source>
</evidence>
<keyword evidence="1" id="KW-1133">Transmembrane helix</keyword>
<dbReference type="AlphaFoldDB" id="A0A6G8AQC5"/>
<dbReference type="PANTHER" id="PTHR41771">
    <property type="entry name" value="MEMBRANE PROTEIN-RELATED"/>
    <property type="match status" value="1"/>
</dbReference>
<dbReference type="EMBL" id="CP049887">
    <property type="protein sequence ID" value="QIL47142.1"/>
    <property type="molecule type" value="Genomic_DNA"/>
</dbReference>
<evidence type="ECO:0000313" key="2">
    <source>
        <dbReference type="EMBL" id="QIL47142.1"/>
    </source>
</evidence>
<dbReference type="RefSeq" id="WP_166033254.1">
    <property type="nucleotide sequence ID" value="NZ_CP049887.1"/>
</dbReference>
<reference evidence="2 3" key="1">
    <citation type="submission" date="2020-03" db="EMBL/GenBank/DDBJ databases">
        <title>Vagococcus sp. nov., isolated from beetles.</title>
        <authorList>
            <person name="Hyun D.-W."/>
            <person name="Bae J.-W."/>
        </authorList>
    </citation>
    <scope>NUCLEOTIDE SEQUENCE [LARGE SCALE GENOMIC DNA]</scope>
    <source>
        <strain evidence="2 3">HDW17B</strain>
    </source>
</reference>
<dbReference type="Pfam" id="PF07907">
    <property type="entry name" value="YibE_F"/>
    <property type="match status" value="1"/>
</dbReference>
<proteinExistence type="predicted"/>
<feature type="transmembrane region" description="Helical" evidence="1">
    <location>
        <begin position="25"/>
        <end position="44"/>
    </location>
</feature>
<dbReference type="PANTHER" id="PTHR41771:SF1">
    <property type="entry name" value="MEMBRANE PROTEIN"/>
    <property type="match status" value="1"/>
</dbReference>
<dbReference type="InterPro" id="IPR012507">
    <property type="entry name" value="YibE_F"/>
</dbReference>
<keyword evidence="1" id="KW-0472">Membrane</keyword>
<sequence>MNVNLILFLLLAGLMCFIGKEKGRLALFALFLNLFFLFLMLLFINWGFPPIPMTLIVSLIITALNLFFINGSNTKTMIAFFSSFLVLLLLLVLIFLSVNSMHLQGLPMEELMEMDMYSLNIGISFLSLSISVMIMSAVGAINDIAISMTSAIDEIHRTNSELTKSDLFNSGVTIGKDILSSTMNTVIFALVGGQLALFIWVSDLNYTLSQFFNSKILVFEWVSLLLSGIAIILTIPISAYLMVLYLKKK</sequence>
<feature type="transmembrane region" description="Helical" evidence="1">
    <location>
        <begin position="76"/>
        <end position="97"/>
    </location>
</feature>
<name>A0A6G8AQC5_9ENTE</name>
<dbReference type="Proteomes" id="UP000501747">
    <property type="component" value="Chromosome"/>
</dbReference>
<feature type="transmembrane region" description="Helical" evidence="1">
    <location>
        <begin position="117"/>
        <end position="141"/>
    </location>
</feature>
<organism evidence="2 3">
    <name type="scientific">Vagococcus hydrophili</name>
    <dbReference type="NCBI Taxonomy" id="2714947"/>
    <lineage>
        <taxon>Bacteria</taxon>
        <taxon>Bacillati</taxon>
        <taxon>Bacillota</taxon>
        <taxon>Bacilli</taxon>
        <taxon>Lactobacillales</taxon>
        <taxon>Enterococcaceae</taxon>
        <taxon>Vagococcus</taxon>
    </lineage>
</organism>
<keyword evidence="1" id="KW-0812">Transmembrane</keyword>
<gene>
    <name evidence="2" type="ORF">G7082_00660</name>
</gene>
<evidence type="ECO:0000313" key="3">
    <source>
        <dbReference type="Proteomes" id="UP000501747"/>
    </source>
</evidence>
<protein>
    <submittedName>
        <fullName evidence="2">YibE/F family protein</fullName>
    </submittedName>
</protein>
<dbReference type="PIRSF" id="PIRSF031503">
    <property type="entry name" value="UCP031503_mp"/>
    <property type="match status" value="1"/>
</dbReference>